<accession>A0A9D1RE73</accession>
<feature type="region of interest" description="Disordered" evidence="1">
    <location>
        <begin position="53"/>
        <end position="79"/>
    </location>
</feature>
<protein>
    <recommendedName>
        <fullName evidence="4">Phage minor structural protein GP20</fullName>
    </recommendedName>
</protein>
<evidence type="ECO:0000256" key="1">
    <source>
        <dbReference type="SAM" id="MobiDB-lite"/>
    </source>
</evidence>
<proteinExistence type="predicted"/>
<reference evidence="2" key="2">
    <citation type="submission" date="2021-04" db="EMBL/GenBank/DDBJ databases">
        <authorList>
            <person name="Gilroy R."/>
        </authorList>
    </citation>
    <scope>NUCLEOTIDE SEQUENCE</scope>
    <source>
        <strain evidence="2">421</strain>
    </source>
</reference>
<evidence type="ECO:0000313" key="2">
    <source>
        <dbReference type="EMBL" id="HIW86616.1"/>
    </source>
</evidence>
<dbReference type="EMBL" id="DXGE01000036">
    <property type="protein sequence ID" value="HIW86616.1"/>
    <property type="molecule type" value="Genomic_DNA"/>
</dbReference>
<dbReference type="Proteomes" id="UP000824205">
    <property type="component" value="Unassembled WGS sequence"/>
</dbReference>
<feature type="compositionally biased region" description="Basic and acidic residues" evidence="1">
    <location>
        <begin position="54"/>
        <end position="79"/>
    </location>
</feature>
<name>A0A9D1RE73_9FIRM</name>
<gene>
    <name evidence="2" type="ORF">IAA48_09000</name>
</gene>
<organism evidence="2 3">
    <name type="scientific">Candidatus Eubacterium faecipullorum</name>
    <dbReference type="NCBI Taxonomy" id="2838571"/>
    <lineage>
        <taxon>Bacteria</taxon>
        <taxon>Bacillati</taxon>
        <taxon>Bacillota</taxon>
        <taxon>Clostridia</taxon>
        <taxon>Eubacteriales</taxon>
        <taxon>Eubacteriaceae</taxon>
        <taxon>Eubacterium</taxon>
    </lineage>
</organism>
<reference evidence="2" key="1">
    <citation type="journal article" date="2021" name="PeerJ">
        <title>Extensive microbial diversity within the chicken gut microbiome revealed by metagenomics and culture.</title>
        <authorList>
            <person name="Gilroy R."/>
            <person name="Ravi A."/>
            <person name="Getino M."/>
            <person name="Pursley I."/>
            <person name="Horton D.L."/>
            <person name="Alikhan N.F."/>
            <person name="Baker D."/>
            <person name="Gharbi K."/>
            <person name="Hall N."/>
            <person name="Watson M."/>
            <person name="Adriaenssens E.M."/>
            <person name="Foster-Nyarko E."/>
            <person name="Jarju S."/>
            <person name="Secka A."/>
            <person name="Antonio M."/>
            <person name="Oren A."/>
            <person name="Chaudhuri R.R."/>
            <person name="La Ragione R."/>
            <person name="Hildebrand F."/>
            <person name="Pallen M.J."/>
        </authorList>
    </citation>
    <scope>NUCLEOTIDE SEQUENCE</scope>
    <source>
        <strain evidence="2">421</strain>
    </source>
</reference>
<dbReference type="AlphaFoldDB" id="A0A9D1RE73"/>
<comment type="caution">
    <text evidence="2">The sequence shown here is derived from an EMBL/GenBank/DDBJ whole genome shotgun (WGS) entry which is preliminary data.</text>
</comment>
<evidence type="ECO:0000313" key="3">
    <source>
        <dbReference type="Proteomes" id="UP000824205"/>
    </source>
</evidence>
<feature type="compositionally biased region" description="Basic and acidic residues" evidence="1">
    <location>
        <begin position="124"/>
        <end position="139"/>
    </location>
</feature>
<sequence length="182" mass="20490">MTLQELLKENYKDDMTVADIEQALKNVQLPTTGISKEALDKATADAAAWKKKYRDQLDDATRKQEEAEEKQRQTEEKLARYEKSVAISELTNEYLKLGYDADLAKSTATAQYDGNTEALFKNMKQHEQQMQDSIKDLKQKSTSPPPINNGGDQNIPSPDMAVSNPLGYVSQILDQCKGEQEE</sequence>
<feature type="region of interest" description="Disordered" evidence="1">
    <location>
        <begin position="124"/>
        <end position="164"/>
    </location>
</feature>
<evidence type="ECO:0008006" key="4">
    <source>
        <dbReference type="Google" id="ProtNLM"/>
    </source>
</evidence>